<dbReference type="AlphaFoldDB" id="A0A4S8VKL2"/>
<evidence type="ECO:0000259" key="1">
    <source>
        <dbReference type="PROSITE" id="PS51502"/>
    </source>
</evidence>
<dbReference type="Gene3D" id="3.30.70.100">
    <property type="match status" value="1"/>
</dbReference>
<dbReference type="Proteomes" id="UP000308014">
    <property type="component" value="Unassembled WGS sequence"/>
</dbReference>
<reference evidence="2 3" key="1">
    <citation type="submission" date="2018-10" db="EMBL/GenBank/DDBJ databases">
        <title>Fifty Aureobasidium pullulans genomes reveal a recombining polyextremotolerant generalist.</title>
        <authorList>
            <person name="Gostincar C."/>
            <person name="Turk M."/>
            <person name="Zajc J."/>
            <person name="Gunde-Cimerman N."/>
        </authorList>
    </citation>
    <scope>NUCLEOTIDE SEQUENCE [LARGE SCALE GENOMIC DNA]</scope>
    <source>
        <strain evidence="2 3">EXF-11318</strain>
    </source>
</reference>
<dbReference type="InterPro" id="IPR013097">
    <property type="entry name" value="Dabb"/>
</dbReference>
<evidence type="ECO:0000313" key="2">
    <source>
        <dbReference type="EMBL" id="THW10990.1"/>
    </source>
</evidence>
<accession>A0A4S8VKL2</accession>
<feature type="domain" description="Stress-response A/B barrel" evidence="1">
    <location>
        <begin position="38"/>
        <end position="147"/>
    </location>
</feature>
<proteinExistence type="predicted"/>
<comment type="caution">
    <text evidence="2">The sequence shown here is derived from an EMBL/GenBank/DDBJ whole genome shotgun (WGS) entry which is preliminary data.</text>
</comment>
<sequence length="155" mass="16869">MSLFKKSILPLSPHTISIHRHISARSIGSMASEASKQVHRITMFKIPDPSNIQPILDRYSTMAQDAKKLAHGSDIDFSTQDGKPYILRCVAGPAVNDARSQGYTLAAQTTFSSLDDMKYYDNECEAHAALKAVAKGKVEPPPLMVCFDNAVGTSS</sequence>
<protein>
    <recommendedName>
        <fullName evidence="1">Stress-response A/B barrel domain-containing protein</fullName>
    </recommendedName>
</protein>
<organism evidence="2 3">
    <name type="scientific">Aureobasidium pullulans</name>
    <name type="common">Black yeast</name>
    <name type="synonym">Pullularia pullulans</name>
    <dbReference type="NCBI Taxonomy" id="5580"/>
    <lineage>
        <taxon>Eukaryota</taxon>
        <taxon>Fungi</taxon>
        <taxon>Dikarya</taxon>
        <taxon>Ascomycota</taxon>
        <taxon>Pezizomycotina</taxon>
        <taxon>Dothideomycetes</taxon>
        <taxon>Dothideomycetidae</taxon>
        <taxon>Dothideales</taxon>
        <taxon>Saccotheciaceae</taxon>
        <taxon>Aureobasidium</taxon>
    </lineage>
</organism>
<dbReference type="Pfam" id="PF07876">
    <property type="entry name" value="Dabb"/>
    <property type="match status" value="1"/>
</dbReference>
<dbReference type="SMART" id="SM00886">
    <property type="entry name" value="Dabb"/>
    <property type="match status" value="1"/>
</dbReference>
<dbReference type="SUPFAM" id="SSF54909">
    <property type="entry name" value="Dimeric alpha+beta barrel"/>
    <property type="match status" value="1"/>
</dbReference>
<name>A0A4S8VKL2_AURPU</name>
<gene>
    <name evidence="2" type="ORF">D6D24_07516</name>
</gene>
<dbReference type="InterPro" id="IPR011008">
    <property type="entry name" value="Dimeric_a/b-barrel"/>
</dbReference>
<dbReference type="PROSITE" id="PS51502">
    <property type="entry name" value="S_R_A_B_BARREL"/>
    <property type="match status" value="1"/>
</dbReference>
<dbReference type="EMBL" id="QZAJ01000369">
    <property type="protein sequence ID" value="THW10990.1"/>
    <property type="molecule type" value="Genomic_DNA"/>
</dbReference>
<evidence type="ECO:0000313" key="3">
    <source>
        <dbReference type="Proteomes" id="UP000308014"/>
    </source>
</evidence>